<dbReference type="Pfam" id="PF20042">
    <property type="entry name" value="DUF6444"/>
    <property type="match status" value="1"/>
</dbReference>
<comment type="caution">
    <text evidence="3">The sequence shown here is derived from an EMBL/GenBank/DDBJ whole genome shotgun (WGS) entry which is preliminary data.</text>
</comment>
<dbReference type="InterPro" id="IPR045618">
    <property type="entry name" value="DUF6444"/>
</dbReference>
<evidence type="ECO:0000256" key="1">
    <source>
        <dbReference type="SAM" id="MobiDB-lite"/>
    </source>
</evidence>
<feature type="compositionally biased region" description="Polar residues" evidence="1">
    <location>
        <begin position="51"/>
        <end position="61"/>
    </location>
</feature>
<name>A0ABU7FYE1_9ACTN</name>
<feature type="region of interest" description="Disordered" evidence="1">
    <location>
        <begin position="48"/>
        <end position="115"/>
    </location>
</feature>
<feature type="compositionally biased region" description="Basic and acidic residues" evidence="1">
    <location>
        <begin position="98"/>
        <end position="113"/>
    </location>
</feature>
<accession>A0ABU7FYE1</accession>
<protein>
    <submittedName>
        <fullName evidence="3">DUF6444 domain-containing protein</fullName>
    </submittedName>
</protein>
<dbReference type="Proteomes" id="UP001333996">
    <property type="component" value="Unassembled WGS sequence"/>
</dbReference>
<evidence type="ECO:0000313" key="3">
    <source>
        <dbReference type="EMBL" id="MED7829146.1"/>
    </source>
</evidence>
<sequence>MSDLESLSREELIVLAQRQDAQITLLATQLAELMEKFEQQAAELARLQHLLSRNSGNSSMPPSKDDGPGRATPRKERRAKPSGRAKGKQPGASGTALRWREGDELDDRQDRYPEGTCDCGADLSAAMDLGVSDRYQQHEIPLVSVSV</sequence>
<gene>
    <name evidence="3" type="ORF">VXC91_46875</name>
</gene>
<organism evidence="3 4">
    <name type="scientific">Streptomyces chiangmaiensis</name>
    <dbReference type="NCBI Taxonomy" id="766497"/>
    <lineage>
        <taxon>Bacteria</taxon>
        <taxon>Bacillati</taxon>
        <taxon>Actinomycetota</taxon>
        <taxon>Actinomycetes</taxon>
        <taxon>Kitasatosporales</taxon>
        <taxon>Streptomycetaceae</taxon>
        <taxon>Streptomyces</taxon>
    </lineage>
</organism>
<keyword evidence="4" id="KW-1185">Reference proteome</keyword>
<evidence type="ECO:0000259" key="2">
    <source>
        <dbReference type="Pfam" id="PF20042"/>
    </source>
</evidence>
<feature type="non-terminal residue" evidence="3">
    <location>
        <position position="147"/>
    </location>
</feature>
<dbReference type="RefSeq" id="WP_329513403.1">
    <property type="nucleotide sequence ID" value="NZ_JAYWVC010000775.1"/>
</dbReference>
<evidence type="ECO:0000313" key="4">
    <source>
        <dbReference type="Proteomes" id="UP001333996"/>
    </source>
</evidence>
<dbReference type="EMBL" id="JAYWVC010000775">
    <property type="protein sequence ID" value="MED7829146.1"/>
    <property type="molecule type" value="Genomic_DNA"/>
</dbReference>
<proteinExistence type="predicted"/>
<feature type="compositionally biased region" description="Basic residues" evidence="1">
    <location>
        <begin position="75"/>
        <end position="87"/>
    </location>
</feature>
<feature type="domain" description="DUF6444" evidence="2">
    <location>
        <begin position="26"/>
        <end position="96"/>
    </location>
</feature>
<reference evidence="3" key="1">
    <citation type="submission" date="2024-01" db="EMBL/GenBank/DDBJ databases">
        <title>First draft genome sequence data of TA4-1, the type strain of Gram-positive actinobacterium Streptomyces chiangmaiensis.</title>
        <authorList>
            <person name="Yasawong M."/>
            <person name="Nantapong N."/>
        </authorList>
    </citation>
    <scope>NUCLEOTIDE SEQUENCE</scope>
    <source>
        <strain evidence="3">TA4-1</strain>
    </source>
</reference>